<proteinExistence type="predicted"/>
<dbReference type="InterPro" id="IPR016155">
    <property type="entry name" value="Mopterin_synth/thiamin_S_b"/>
</dbReference>
<evidence type="ECO:0000256" key="1">
    <source>
        <dbReference type="SAM" id="MobiDB-lite"/>
    </source>
</evidence>
<reference evidence="2 3" key="1">
    <citation type="journal article" date="2019" name="Int. J. Syst. Evol. Microbiol.">
        <title>The Global Catalogue of Microorganisms (GCM) 10K type strain sequencing project: providing services to taxonomists for standard genome sequencing and annotation.</title>
        <authorList>
            <consortium name="The Broad Institute Genomics Platform"/>
            <consortium name="The Broad Institute Genome Sequencing Center for Infectious Disease"/>
            <person name="Wu L."/>
            <person name="Ma J."/>
        </authorList>
    </citation>
    <scope>NUCLEOTIDE SEQUENCE [LARGE SCALE GENOMIC DNA]</scope>
    <source>
        <strain evidence="2 3">JCM 15592</strain>
    </source>
</reference>
<evidence type="ECO:0000313" key="3">
    <source>
        <dbReference type="Proteomes" id="UP001499938"/>
    </source>
</evidence>
<dbReference type="Pfam" id="PF02597">
    <property type="entry name" value="ThiS"/>
    <property type="match status" value="1"/>
</dbReference>
<evidence type="ECO:0008006" key="4">
    <source>
        <dbReference type="Google" id="ProtNLM"/>
    </source>
</evidence>
<dbReference type="InterPro" id="IPR012675">
    <property type="entry name" value="Beta-grasp_dom_sf"/>
</dbReference>
<keyword evidence="3" id="KW-1185">Reference proteome</keyword>
<gene>
    <name evidence="2" type="ORF">GCM10009811_28780</name>
</gene>
<protein>
    <recommendedName>
        <fullName evidence="4">MoaD/ThiS family protein</fullName>
    </recommendedName>
</protein>
<dbReference type="Gene3D" id="3.10.20.30">
    <property type="match status" value="1"/>
</dbReference>
<accession>A0ABN2LZI3</accession>
<feature type="region of interest" description="Disordered" evidence="1">
    <location>
        <begin position="1"/>
        <end position="23"/>
    </location>
</feature>
<dbReference type="EMBL" id="BAAAPO010000044">
    <property type="protein sequence ID" value="GAA1803435.1"/>
    <property type="molecule type" value="Genomic_DNA"/>
</dbReference>
<evidence type="ECO:0000313" key="2">
    <source>
        <dbReference type="EMBL" id="GAA1803435.1"/>
    </source>
</evidence>
<sequence length="104" mass="10165">MSNDLRIDQYTEPPLGAAAAPPREAGGSVTARYWAGAQAAAGVATEDLPAGSVAEIVAAASARHPDAVAVLGVCAVLVDGIAATPDTLVAPGATIEFLPPFAGG</sequence>
<feature type="compositionally biased region" description="Low complexity" evidence="1">
    <location>
        <begin position="13"/>
        <end position="23"/>
    </location>
</feature>
<comment type="caution">
    <text evidence="2">The sequence shown here is derived from an EMBL/GenBank/DDBJ whole genome shotgun (WGS) entry which is preliminary data.</text>
</comment>
<dbReference type="Proteomes" id="UP001499938">
    <property type="component" value="Unassembled WGS sequence"/>
</dbReference>
<dbReference type="RefSeq" id="WP_344086908.1">
    <property type="nucleotide sequence ID" value="NZ_BAAAPO010000044.1"/>
</dbReference>
<organism evidence="2 3">
    <name type="scientific">Nostocoides veronense</name>
    <dbReference type="NCBI Taxonomy" id="330836"/>
    <lineage>
        <taxon>Bacteria</taxon>
        <taxon>Bacillati</taxon>
        <taxon>Actinomycetota</taxon>
        <taxon>Actinomycetes</taxon>
        <taxon>Micrococcales</taxon>
        <taxon>Intrasporangiaceae</taxon>
        <taxon>Nostocoides</taxon>
    </lineage>
</organism>
<name>A0ABN2LZI3_9MICO</name>
<dbReference type="InterPro" id="IPR003749">
    <property type="entry name" value="ThiS/MoaD-like"/>
</dbReference>
<dbReference type="SUPFAM" id="SSF54285">
    <property type="entry name" value="MoaD/ThiS"/>
    <property type="match status" value="1"/>
</dbReference>